<feature type="transmembrane region" description="Helical" evidence="1">
    <location>
        <begin position="223"/>
        <end position="243"/>
    </location>
</feature>
<dbReference type="OrthoDB" id="8540330at2"/>
<dbReference type="AlphaFoldDB" id="A0A1G9XGE4"/>
<dbReference type="RefSeq" id="WP_161807381.1">
    <property type="nucleotide sequence ID" value="NZ_FNGU01000014.1"/>
</dbReference>
<feature type="transmembrane region" description="Helical" evidence="1">
    <location>
        <begin position="722"/>
        <end position="744"/>
    </location>
</feature>
<protein>
    <submittedName>
        <fullName evidence="2">Spermine/spermidine synthase</fullName>
    </submittedName>
</protein>
<feature type="transmembrane region" description="Helical" evidence="1">
    <location>
        <begin position="756"/>
        <end position="779"/>
    </location>
</feature>
<sequence length="809" mass="89412">MNNPIKLHRRTCWGMFLLCMATLMYELILTRIFSVLMWYHFASMAISLALFGLGAAALTIALKPRWFPLERSELIAARWSALFALGVALFFGLFVLFRLYPQFGFTVLSFFHQPHYQPFQQGPGGTSVPAGMLPALAVLYLVTAFPFYCSGLAVTLLLTRHLRDINRLYCWDLLGAGAGCLAIIAVLNLVGGITAILVIAALGLGAAALLLPNGGLRRQRLGLWLVLTVLAAAGVGNFINSYAEIRFARGRYEPGMIWSGWNSFSRVAVYPSQGQEQERAWGLSRSYRGPIPEQLGMVIDDSGYTTLFRRDDERFREFFRANVISLAYALRPRANALAIGPGGGKDVLAALAMDAEKVTAVELNSLIAEAVNERFGAFTGELYRDPRVRLAVDEGRSFVRRSKETYDVIQASAVFGRMAPAAGAFTLAENNLYTVEAFGDYWERLSDDGILSISRFIFERETLRLVSLGLELLKEKGVADPAAHLAVIRERGLANFMLKRSPFTAEELAFLREEARAREYDLVFMPDARDGDSHYHRLIASRGSDAFYRDFPFDIRPVSDDRPFFYYMLKPADFVRLLSFPEQSPFEDRAILTLRNLLVVVTGLVLVCLLLPLAVLRGRELRTPGTAPRLAYFASLGLGFMLIEIGLLRRFTVFLGPPIYALAVVLFALLVFAGIGSLLAARCRPGQERGVLLKLLVALVLLSLVYAAILPPLLTSWLTLPLVLRCLFAVVLLAPLGLVLGMPLPLGMRAFHPTPAAVPWSWGINSATSVFGAIFAAVLSMNFGFTFTLLAGVGVYLVALAAVWWFRPV</sequence>
<accession>A0A1G9XGE4</accession>
<keyword evidence="1" id="KW-0472">Membrane</keyword>
<feature type="transmembrane region" description="Helical" evidence="1">
    <location>
        <begin position="12"/>
        <end position="33"/>
    </location>
</feature>
<proteinExistence type="predicted"/>
<evidence type="ECO:0000313" key="2">
    <source>
        <dbReference type="EMBL" id="SDM95373.1"/>
    </source>
</evidence>
<dbReference type="Pfam" id="PF01564">
    <property type="entry name" value="Spermine_synth"/>
    <property type="match status" value="1"/>
</dbReference>
<dbReference type="EMBL" id="FNGU01000014">
    <property type="protein sequence ID" value="SDM95373.1"/>
    <property type="molecule type" value="Genomic_DNA"/>
</dbReference>
<dbReference type="Proteomes" id="UP000182146">
    <property type="component" value="Unassembled WGS sequence"/>
</dbReference>
<keyword evidence="1" id="KW-1133">Transmembrane helix</keyword>
<gene>
    <name evidence="2" type="ORF">SAMN05660860_03456</name>
</gene>
<dbReference type="SUPFAM" id="SSF53335">
    <property type="entry name" value="S-adenosyl-L-methionine-dependent methyltransferases"/>
    <property type="match status" value="1"/>
</dbReference>
<dbReference type="STRING" id="392333.SAMN05660860_03456"/>
<feature type="transmembrane region" description="Helical" evidence="1">
    <location>
        <begin position="74"/>
        <end position="100"/>
    </location>
</feature>
<feature type="transmembrane region" description="Helical" evidence="1">
    <location>
        <begin position="193"/>
        <end position="211"/>
    </location>
</feature>
<feature type="transmembrane region" description="Helical" evidence="1">
    <location>
        <begin position="169"/>
        <end position="187"/>
    </location>
</feature>
<feature type="transmembrane region" description="Helical" evidence="1">
    <location>
        <begin position="659"/>
        <end position="679"/>
    </location>
</feature>
<feature type="transmembrane region" description="Helical" evidence="1">
    <location>
        <begin position="137"/>
        <end position="157"/>
    </location>
</feature>
<name>A0A1G9XGE4_9BACT</name>
<evidence type="ECO:0000256" key="1">
    <source>
        <dbReference type="SAM" id="Phobius"/>
    </source>
</evidence>
<feature type="transmembrane region" description="Helical" evidence="1">
    <location>
        <begin position="691"/>
        <end position="710"/>
    </location>
</feature>
<evidence type="ECO:0000313" key="3">
    <source>
        <dbReference type="Proteomes" id="UP000182146"/>
    </source>
</evidence>
<keyword evidence="1" id="KW-0812">Transmembrane</keyword>
<organism evidence="2 3">
    <name type="scientific">Geoalkalibacter ferrihydriticus</name>
    <dbReference type="NCBI Taxonomy" id="392333"/>
    <lineage>
        <taxon>Bacteria</taxon>
        <taxon>Pseudomonadati</taxon>
        <taxon>Thermodesulfobacteriota</taxon>
        <taxon>Desulfuromonadia</taxon>
        <taxon>Desulfuromonadales</taxon>
        <taxon>Geoalkalibacteraceae</taxon>
        <taxon>Geoalkalibacter</taxon>
    </lineage>
</organism>
<dbReference type="InterPro" id="IPR029063">
    <property type="entry name" value="SAM-dependent_MTases_sf"/>
</dbReference>
<feature type="transmembrane region" description="Helical" evidence="1">
    <location>
        <begin position="597"/>
        <end position="618"/>
    </location>
</feature>
<feature type="transmembrane region" description="Helical" evidence="1">
    <location>
        <begin position="785"/>
        <end position="806"/>
    </location>
</feature>
<reference evidence="2 3" key="1">
    <citation type="submission" date="2016-10" db="EMBL/GenBank/DDBJ databases">
        <authorList>
            <person name="de Groot N.N."/>
        </authorList>
    </citation>
    <scope>NUCLEOTIDE SEQUENCE [LARGE SCALE GENOMIC DNA]</scope>
    <source>
        <strain evidence="2 3">DSM 17813</strain>
    </source>
</reference>
<dbReference type="Gene3D" id="3.40.50.150">
    <property type="entry name" value="Vaccinia Virus protein VP39"/>
    <property type="match status" value="1"/>
</dbReference>
<feature type="transmembrane region" description="Helical" evidence="1">
    <location>
        <begin position="630"/>
        <end position="647"/>
    </location>
</feature>
<feature type="transmembrane region" description="Helical" evidence="1">
    <location>
        <begin position="39"/>
        <end position="62"/>
    </location>
</feature>